<keyword evidence="12" id="KW-0408">Iron</keyword>
<dbReference type="GO" id="GO:0003677">
    <property type="term" value="F:DNA binding"/>
    <property type="evidence" value="ECO:0007669"/>
    <property type="project" value="InterPro"/>
</dbReference>
<dbReference type="SMART" id="SM00558">
    <property type="entry name" value="JmjC"/>
    <property type="match status" value="1"/>
</dbReference>
<dbReference type="InterPro" id="IPR041070">
    <property type="entry name" value="JHD"/>
</dbReference>
<proteinExistence type="inferred from homology"/>
<dbReference type="SMART" id="SM00367">
    <property type="entry name" value="LRR_CC"/>
    <property type="match status" value="4"/>
</dbReference>
<feature type="region of interest" description="Disordered" evidence="18">
    <location>
        <begin position="1"/>
        <end position="34"/>
    </location>
</feature>
<keyword evidence="8" id="KW-0862">Zinc</keyword>
<dbReference type="InterPro" id="IPR057207">
    <property type="entry name" value="FBXL15_LRR"/>
</dbReference>
<evidence type="ECO:0000256" key="6">
    <source>
        <dbReference type="ARBA" id="ARBA00022723"/>
    </source>
</evidence>
<dbReference type="GO" id="GO:0140680">
    <property type="term" value="F:histone H3K36me/H3K36me2 demethylase activity"/>
    <property type="evidence" value="ECO:0007669"/>
    <property type="project" value="UniProtKB-EC"/>
</dbReference>
<dbReference type="Pfam" id="PF16866">
    <property type="entry name" value="PHD_4"/>
    <property type="match status" value="1"/>
</dbReference>
<dbReference type="InterPro" id="IPR019786">
    <property type="entry name" value="Zinc_finger_PHD-type_CS"/>
</dbReference>
<evidence type="ECO:0000256" key="9">
    <source>
        <dbReference type="ARBA" id="ARBA00022853"/>
    </source>
</evidence>
<keyword evidence="22" id="KW-1185">Reference proteome</keyword>
<dbReference type="AlphaFoldDB" id="A0A8R2NVJ3"/>
<feature type="compositionally biased region" description="Polar residues" evidence="18">
    <location>
        <begin position="735"/>
        <end position="745"/>
    </location>
</feature>
<evidence type="ECO:0000313" key="22">
    <source>
        <dbReference type="Proteomes" id="UP000007819"/>
    </source>
</evidence>
<feature type="compositionally biased region" description="Basic and acidic residues" evidence="18">
    <location>
        <begin position="705"/>
        <end position="715"/>
    </location>
</feature>
<dbReference type="FunFam" id="2.60.120.650:FF:000005">
    <property type="entry name" value="lysine-specific demethylase 2A isoform X1"/>
    <property type="match status" value="1"/>
</dbReference>
<feature type="compositionally biased region" description="Basic residues" evidence="18">
    <location>
        <begin position="15"/>
        <end position="31"/>
    </location>
</feature>
<evidence type="ECO:0000313" key="21">
    <source>
        <dbReference type="EnsemblMetazoa" id="XP_029347024.1"/>
    </source>
</evidence>
<keyword evidence="13" id="KW-0805">Transcription regulation</keyword>
<dbReference type="SUPFAM" id="SSF51197">
    <property type="entry name" value="Clavaminate synthase-like"/>
    <property type="match status" value="1"/>
</dbReference>
<evidence type="ECO:0000256" key="11">
    <source>
        <dbReference type="ARBA" id="ARBA00023002"/>
    </source>
</evidence>
<dbReference type="EC" id="1.14.11.27" evidence="4"/>
<dbReference type="Gene3D" id="1.20.58.1360">
    <property type="match status" value="1"/>
</dbReference>
<evidence type="ECO:0000256" key="2">
    <source>
        <dbReference type="ARBA" id="ARBA00004123"/>
    </source>
</evidence>
<dbReference type="CTD" id="41090"/>
<dbReference type="Gene3D" id="3.80.10.10">
    <property type="entry name" value="Ribonuclease Inhibitor"/>
    <property type="match status" value="1"/>
</dbReference>
<feature type="compositionally biased region" description="Acidic residues" evidence="18">
    <location>
        <begin position="639"/>
        <end position="651"/>
    </location>
</feature>
<dbReference type="Pfam" id="PF02008">
    <property type="entry name" value="zf-CXXC"/>
    <property type="match status" value="1"/>
</dbReference>
<evidence type="ECO:0000259" key="20">
    <source>
        <dbReference type="PROSITE" id="PS51184"/>
    </source>
</evidence>
<evidence type="ECO:0000256" key="18">
    <source>
        <dbReference type="SAM" id="MobiDB-lite"/>
    </source>
</evidence>
<evidence type="ECO:0000256" key="13">
    <source>
        <dbReference type="ARBA" id="ARBA00023015"/>
    </source>
</evidence>
<dbReference type="GeneID" id="100169407"/>
<dbReference type="InterPro" id="IPR032675">
    <property type="entry name" value="LRR_dom_sf"/>
</dbReference>
<reference evidence="22" key="1">
    <citation type="submission" date="2010-06" db="EMBL/GenBank/DDBJ databases">
        <authorList>
            <person name="Jiang H."/>
            <person name="Abraham K."/>
            <person name="Ali S."/>
            <person name="Alsbrooks S.L."/>
            <person name="Anim B.N."/>
            <person name="Anosike U.S."/>
            <person name="Attaway T."/>
            <person name="Bandaranaike D.P."/>
            <person name="Battles P.K."/>
            <person name="Bell S.N."/>
            <person name="Bell A.V."/>
            <person name="Beltran B."/>
            <person name="Bickham C."/>
            <person name="Bustamante Y."/>
            <person name="Caleb T."/>
            <person name="Canada A."/>
            <person name="Cardenas V."/>
            <person name="Carter K."/>
            <person name="Chacko J."/>
            <person name="Chandrabose M.N."/>
            <person name="Chavez D."/>
            <person name="Chavez A."/>
            <person name="Chen L."/>
            <person name="Chu H.-S."/>
            <person name="Claassen K.J."/>
            <person name="Cockrell R."/>
            <person name="Collins M."/>
            <person name="Cooper J.A."/>
            <person name="Cree A."/>
            <person name="Curry S.M."/>
            <person name="Da Y."/>
            <person name="Dao M.D."/>
            <person name="Das B."/>
            <person name="Davila M.-L."/>
            <person name="Davy-Carroll L."/>
            <person name="Denson S."/>
            <person name="Dinh H."/>
            <person name="Ebong V.E."/>
            <person name="Edwards J.R."/>
            <person name="Egan A."/>
            <person name="El-Daye J."/>
            <person name="Escobedo L."/>
            <person name="Fernandez S."/>
            <person name="Fernando P.R."/>
            <person name="Flagg N."/>
            <person name="Forbes L.D."/>
            <person name="Fowler R.G."/>
            <person name="Fu Q."/>
            <person name="Gabisi R.A."/>
            <person name="Ganer J."/>
            <person name="Garbino Pronczuk A."/>
            <person name="Garcia R.M."/>
            <person name="Garner T."/>
            <person name="Garrett T.E."/>
            <person name="Gonzalez D.A."/>
            <person name="Hamid H."/>
            <person name="Hawkins E.S."/>
            <person name="Hirani K."/>
            <person name="Hogues M.E."/>
            <person name="Hollins B."/>
            <person name="Hsiao C.-H."/>
            <person name="Jabil R."/>
            <person name="James M.L."/>
            <person name="Jhangiani S.N."/>
            <person name="Johnson B."/>
            <person name="Johnson Q."/>
            <person name="Joshi V."/>
            <person name="Kalu J.B."/>
            <person name="Kam C."/>
            <person name="Kashfia A."/>
            <person name="Keebler J."/>
            <person name="Kisamo H."/>
            <person name="Kovar C.L."/>
            <person name="Lago L.A."/>
            <person name="Lai C.-Y."/>
            <person name="Laidlaw J."/>
            <person name="Lara F."/>
            <person name="Le T.-K."/>
            <person name="Lee S.L."/>
            <person name="Legall F.H."/>
            <person name="Lemon S.J."/>
            <person name="Lewis L.R."/>
            <person name="Li B."/>
            <person name="Liu Y."/>
            <person name="Liu Y.-S."/>
            <person name="Lopez J."/>
            <person name="Lozado R.J."/>
            <person name="Lu J."/>
            <person name="Madu R.C."/>
            <person name="Maheshwari M."/>
            <person name="Maheshwari R."/>
            <person name="Malloy K."/>
            <person name="Martinez E."/>
            <person name="Mathew T."/>
            <person name="Mercado I.C."/>
            <person name="Mercado C."/>
            <person name="Meyer B."/>
            <person name="Montgomery K."/>
            <person name="Morgan M.B."/>
            <person name="Munidasa M."/>
            <person name="Nazareth L.V."/>
            <person name="Nelson J."/>
            <person name="Ng B.M."/>
            <person name="Nguyen N.B."/>
            <person name="Nguyen P.Q."/>
            <person name="Nguyen T."/>
            <person name="Obregon M."/>
            <person name="Okwuonu G.O."/>
            <person name="Onwere C.G."/>
            <person name="Orozco G."/>
            <person name="Parra A."/>
            <person name="Patel S."/>
            <person name="Patil S."/>
            <person name="Perez A."/>
            <person name="Perez Y."/>
            <person name="Pham C."/>
            <person name="Primus E.L."/>
            <person name="Pu L.-L."/>
            <person name="Puazo M."/>
            <person name="Qin X."/>
            <person name="Quiroz J.B."/>
            <person name="Reese J."/>
            <person name="Richards S."/>
            <person name="Rives C.M."/>
            <person name="Robberts R."/>
            <person name="Ruiz S.J."/>
            <person name="Ruiz M.J."/>
            <person name="Santibanez J."/>
            <person name="Schneider B.W."/>
            <person name="Sisson I."/>
            <person name="Smith M."/>
            <person name="Sodergren E."/>
            <person name="Song X.-Z."/>
            <person name="Song B.B."/>
            <person name="Summersgill H."/>
            <person name="Thelus R."/>
            <person name="Thornton R.D."/>
            <person name="Trejos Z.Y."/>
            <person name="Usmani K."/>
            <person name="Vattathil S."/>
            <person name="Villasana D."/>
            <person name="Walker D.L."/>
            <person name="Wang S."/>
            <person name="Wang K."/>
            <person name="White C.S."/>
            <person name="Williams A.C."/>
            <person name="Williamson J."/>
            <person name="Wilson K."/>
            <person name="Woghiren I.O."/>
            <person name="Woodworth J.R."/>
            <person name="Worley K.C."/>
            <person name="Wright R.A."/>
            <person name="Wu W."/>
            <person name="Young L."/>
            <person name="Zhang L."/>
            <person name="Zhang J."/>
            <person name="Zhu Y."/>
            <person name="Muzny D.M."/>
            <person name="Weinstock G."/>
            <person name="Gibbs R.A."/>
        </authorList>
    </citation>
    <scope>NUCLEOTIDE SEQUENCE [LARGE SCALE GENOMIC DNA]</scope>
    <source>
        <strain evidence="22">LSR1</strain>
    </source>
</reference>
<dbReference type="PROSITE" id="PS51184">
    <property type="entry name" value="JMJC"/>
    <property type="match status" value="1"/>
</dbReference>
<keyword evidence="15" id="KW-0539">Nucleus</keyword>
<feature type="domain" description="JmjC" evidence="20">
    <location>
        <begin position="161"/>
        <end position="329"/>
    </location>
</feature>
<comment type="similarity">
    <text evidence="3">Belongs to the JHDM1 histone demethylase family.</text>
</comment>
<evidence type="ECO:0000259" key="19">
    <source>
        <dbReference type="PROSITE" id="PS51058"/>
    </source>
</evidence>
<dbReference type="Pfam" id="PF13621">
    <property type="entry name" value="Cupin_8"/>
    <property type="match status" value="1"/>
</dbReference>
<dbReference type="Gene3D" id="1.20.1280.50">
    <property type="match status" value="1"/>
</dbReference>
<comment type="cofactor">
    <cofactor evidence="1">
        <name>Fe(2+)</name>
        <dbReference type="ChEBI" id="CHEBI:29033"/>
    </cofactor>
</comment>
<protein>
    <recommendedName>
        <fullName evidence="4">[histone H3]-dimethyl-L-lysine(36) demethylase</fullName>
        <ecNumber evidence="4">1.14.11.27</ecNumber>
    </recommendedName>
</protein>
<dbReference type="PROSITE" id="PS51058">
    <property type="entry name" value="ZF_CXXC"/>
    <property type="match status" value="1"/>
</dbReference>
<dbReference type="InterPro" id="IPR001810">
    <property type="entry name" value="F-box_dom"/>
</dbReference>
<dbReference type="InterPro" id="IPR006553">
    <property type="entry name" value="Leu-rich_rpt_Cys-con_subtyp"/>
</dbReference>
<dbReference type="Pfam" id="PF17811">
    <property type="entry name" value="JHD"/>
    <property type="match status" value="1"/>
</dbReference>
<evidence type="ECO:0000256" key="10">
    <source>
        <dbReference type="ARBA" id="ARBA00022964"/>
    </source>
</evidence>
<dbReference type="CDD" id="cd21783">
    <property type="entry name" value="CTD_Jhd1-like"/>
    <property type="match status" value="1"/>
</dbReference>
<dbReference type="InterPro" id="IPR013083">
    <property type="entry name" value="Znf_RING/FYVE/PHD"/>
</dbReference>
<dbReference type="PANTHER" id="PTHR23123">
    <property type="entry name" value="PHD/F-BOX CONTAINING PROTEIN"/>
    <property type="match status" value="1"/>
</dbReference>
<dbReference type="InterPro" id="IPR019787">
    <property type="entry name" value="Znf_PHD-finger"/>
</dbReference>
<sequence>MASSSRDSEPGKTMSTHHHKYSSRIRTRKEKKTYSEDWAYGDEEEIEGVRSFSLQEKLDSTRYLNHNFSKQMDGKDFTISYLQKHGFVIPLLFKDKTGLGLHVPSPNFSVNDVRTCVGSRRMLDVMDVNTQKNFEMTMKEWTKYYEDPVKDKLLNVISLEFSHTKLENYIKRPNIVRELDWVDCVWPKHLKESQTESTNVIDDMMYPKVQKYCLMSVKGCYTDFHIDFGGTSVWYHILKGSKVFWLIPPTEQNIKLYEQWILSGKQGDIFFGDTVEQCGRVSLNAGDTFFIPTGWIHAVYTPKDSLVFGGNFLHSFGIEKQLRVAEVEESTKVPQKFRYPFFTEMLWYVLERYVYCDLGKSHLSEGVETSPSTDEHIHFTKQELHGIKAIVKYLHILPPNKKNVPPLIKDAIELIRNVAIVINKHKNDIPEYAISGKPILKIQGDKERERRFYKTAGDMNAKVKTSRKTASGAGGPRRRRTRCKKCEACKQADCGECSFCRDMVKFGGPGRAKQTCVMRQCLQPMLPITAACGICSLDGWGQQIIIPIQKAAKDTPSQLMECSVCFEIVHPDCLLKQPIYTNNGTYNEDLPNSWECPKCCKEGKESKPRHFRARQKSSDIRRTSVSSNDTNPQKRCKDEEEYSDTNSESDGDNISNKRLKIEKKENLLTERSPPLPSTEPQSSSCKNERQQVPATTTTTPVEPGAADKSDFENKTPHKKFRRNLTEERKPAKSEPGTSTGNQSPMVATAAVAPPSSEVKSSDGDGSKQTTTTKRPAEVSPAEINVMEAFDRGTVKRSSSPSAEAVIKMEAAERPFESANTVADSGVIVKREKLSPIRISEYIPETKAAPEQPTNGGPVSGSVKIEEEIRTNEPIANNVDVSIDEILSNSKKSNHMPKYVIRPVPKLDTEETDKEPCRRCSTLVHVFKFLSAEDLKHCSLVCKDWYTATISPALWNRMDLTETVITPKLVKYVMVRQPKVLILDWCKITKEQLSWLLVRLPQSKALSLQGCPWSTVSCLRSCVCPMLTSLNLSFVPTMDDAALQHILSPPLDHRPGLLDLACRLSNLKSLKLAGSNVTDVGVQIIVQVLPKLSMLDLSQCYPITDNGVELLTQISGLSTLQLSGCTGISEQSLKMLGKCKSLTYLDLRHTKLTKSSINKFVANREGFKAFDSKLIVKIDKS</sequence>
<evidence type="ECO:0000256" key="16">
    <source>
        <dbReference type="ARBA" id="ARBA00047915"/>
    </source>
</evidence>
<keyword evidence="7 17" id="KW-0863">Zinc-finger</keyword>
<feature type="compositionally biased region" description="Basic and acidic residues" evidence="18">
    <location>
        <begin position="1"/>
        <end position="10"/>
    </location>
</feature>
<evidence type="ECO:0000256" key="4">
    <source>
        <dbReference type="ARBA" id="ARBA00013246"/>
    </source>
</evidence>
<dbReference type="PROSITE" id="PS01359">
    <property type="entry name" value="ZF_PHD_1"/>
    <property type="match status" value="1"/>
</dbReference>
<keyword evidence="6" id="KW-0479">Metal-binding</keyword>
<dbReference type="InterPro" id="IPR050690">
    <property type="entry name" value="JHDM1_Histone_Demethylase"/>
</dbReference>
<dbReference type="InterPro" id="IPR041667">
    <property type="entry name" value="Cupin_8"/>
</dbReference>
<dbReference type="Proteomes" id="UP000007819">
    <property type="component" value="Chromosome A3"/>
</dbReference>
<evidence type="ECO:0000256" key="15">
    <source>
        <dbReference type="ARBA" id="ARBA00023242"/>
    </source>
</evidence>
<dbReference type="InterPro" id="IPR003347">
    <property type="entry name" value="JmjC_dom"/>
</dbReference>
<accession>A0A8R2NVJ3</accession>
<dbReference type="RefSeq" id="XP_029347024.1">
    <property type="nucleotide sequence ID" value="XM_029491164.1"/>
</dbReference>
<dbReference type="EnsemblMetazoa" id="XM_029491164.1">
    <property type="protein sequence ID" value="XP_029347024.1"/>
    <property type="gene ID" value="LOC100169407"/>
</dbReference>
<organism evidence="21 22">
    <name type="scientific">Acyrthosiphon pisum</name>
    <name type="common">Pea aphid</name>
    <dbReference type="NCBI Taxonomy" id="7029"/>
    <lineage>
        <taxon>Eukaryota</taxon>
        <taxon>Metazoa</taxon>
        <taxon>Ecdysozoa</taxon>
        <taxon>Arthropoda</taxon>
        <taxon>Hexapoda</taxon>
        <taxon>Insecta</taxon>
        <taxon>Pterygota</taxon>
        <taxon>Neoptera</taxon>
        <taxon>Paraneoptera</taxon>
        <taxon>Hemiptera</taxon>
        <taxon>Sternorrhyncha</taxon>
        <taxon>Aphidomorpha</taxon>
        <taxon>Aphidoidea</taxon>
        <taxon>Aphididae</taxon>
        <taxon>Macrosiphini</taxon>
        <taxon>Acyrthosiphon</taxon>
    </lineage>
</organism>
<comment type="catalytic activity">
    <reaction evidence="16">
        <text>N(6),N(6)-dimethyl-L-lysyl(36)-[histone H3] + 2 2-oxoglutarate + 2 O2 = L-lysyl(36)-[histone H3] + 2 formaldehyde + 2 succinate + 2 CO2</text>
        <dbReference type="Rhea" id="RHEA:42032"/>
        <dbReference type="Rhea" id="RHEA-COMP:9785"/>
        <dbReference type="Rhea" id="RHEA-COMP:9787"/>
        <dbReference type="ChEBI" id="CHEBI:15379"/>
        <dbReference type="ChEBI" id="CHEBI:16526"/>
        <dbReference type="ChEBI" id="CHEBI:16810"/>
        <dbReference type="ChEBI" id="CHEBI:16842"/>
        <dbReference type="ChEBI" id="CHEBI:29969"/>
        <dbReference type="ChEBI" id="CHEBI:30031"/>
        <dbReference type="ChEBI" id="CHEBI:61976"/>
        <dbReference type="EC" id="1.14.11.27"/>
    </reaction>
</comment>
<keyword evidence="10" id="KW-0223">Dioxygenase</keyword>
<reference evidence="21" key="2">
    <citation type="submission" date="2022-06" db="UniProtKB">
        <authorList>
            <consortium name="EnsemblMetazoa"/>
        </authorList>
    </citation>
    <scope>IDENTIFICATION</scope>
</reference>
<evidence type="ECO:0000256" key="7">
    <source>
        <dbReference type="ARBA" id="ARBA00022771"/>
    </source>
</evidence>
<feature type="compositionally biased region" description="Polar residues" evidence="18">
    <location>
        <begin position="678"/>
        <end position="694"/>
    </location>
</feature>
<feature type="compositionally biased region" description="Polar residues" evidence="18">
    <location>
        <begin position="623"/>
        <end position="633"/>
    </location>
</feature>
<dbReference type="Pfam" id="PF25372">
    <property type="entry name" value="DUF7885"/>
    <property type="match status" value="1"/>
</dbReference>
<comment type="subcellular location">
    <subcellularLocation>
        <location evidence="2">Nucleus</location>
    </subcellularLocation>
</comment>
<dbReference type="Gene3D" id="3.30.40.10">
    <property type="entry name" value="Zinc/RING finger domain, C3HC4 (zinc finger)"/>
    <property type="match status" value="1"/>
</dbReference>
<dbReference type="CDD" id="cd15555">
    <property type="entry name" value="PHD_KDM2A_2B"/>
    <property type="match status" value="1"/>
</dbReference>
<dbReference type="OrthoDB" id="5876800at2759"/>
<name>A0A8R2NVJ3_ACYPI</name>
<keyword evidence="9" id="KW-0156">Chromatin regulator</keyword>
<dbReference type="Gene3D" id="2.60.120.650">
    <property type="entry name" value="Cupin"/>
    <property type="match status" value="1"/>
</dbReference>
<evidence type="ECO:0000256" key="17">
    <source>
        <dbReference type="PROSITE-ProRule" id="PRU00509"/>
    </source>
</evidence>
<evidence type="ECO:0000256" key="8">
    <source>
        <dbReference type="ARBA" id="ARBA00022833"/>
    </source>
</evidence>
<keyword evidence="11" id="KW-0560">Oxidoreductase</keyword>
<evidence type="ECO:0000256" key="14">
    <source>
        <dbReference type="ARBA" id="ARBA00023163"/>
    </source>
</evidence>
<evidence type="ECO:0000256" key="3">
    <source>
        <dbReference type="ARBA" id="ARBA00008037"/>
    </source>
</evidence>
<dbReference type="GO" id="GO:0008270">
    <property type="term" value="F:zinc ion binding"/>
    <property type="evidence" value="ECO:0007669"/>
    <property type="project" value="UniProtKB-KW"/>
</dbReference>
<feature type="compositionally biased region" description="Basic and acidic residues" evidence="18">
    <location>
        <begin position="723"/>
        <end position="732"/>
    </location>
</feature>
<keyword evidence="14" id="KW-0804">Transcription</keyword>
<feature type="region of interest" description="Disordered" evidence="18">
    <location>
        <begin position="602"/>
        <end position="800"/>
    </location>
</feature>
<evidence type="ECO:0000256" key="12">
    <source>
        <dbReference type="ARBA" id="ARBA00023004"/>
    </source>
</evidence>
<evidence type="ECO:0000256" key="5">
    <source>
        <dbReference type="ARBA" id="ARBA00022491"/>
    </source>
</evidence>
<feature type="domain" description="CXXC-type" evidence="19">
    <location>
        <begin position="476"/>
        <end position="522"/>
    </location>
</feature>
<dbReference type="GO" id="GO:0005634">
    <property type="term" value="C:nucleus"/>
    <property type="evidence" value="ECO:0007669"/>
    <property type="project" value="UniProtKB-SubCell"/>
</dbReference>
<dbReference type="Pfam" id="PF12937">
    <property type="entry name" value="F-box-like"/>
    <property type="match status" value="1"/>
</dbReference>
<keyword evidence="5" id="KW-0678">Repressor</keyword>
<dbReference type="InterPro" id="IPR002857">
    <property type="entry name" value="Znf_CXXC"/>
</dbReference>
<evidence type="ECO:0000256" key="1">
    <source>
        <dbReference type="ARBA" id="ARBA00001954"/>
    </source>
</evidence>
<dbReference type="SUPFAM" id="SSF52047">
    <property type="entry name" value="RNI-like"/>
    <property type="match status" value="1"/>
</dbReference>